<feature type="transmembrane region" description="Helical" evidence="7">
    <location>
        <begin position="356"/>
        <end position="380"/>
    </location>
</feature>
<evidence type="ECO:0000256" key="1">
    <source>
        <dbReference type="ARBA" id="ARBA00004429"/>
    </source>
</evidence>
<evidence type="ECO:0000256" key="4">
    <source>
        <dbReference type="ARBA" id="ARBA00022692"/>
    </source>
</evidence>
<evidence type="ECO:0000256" key="7">
    <source>
        <dbReference type="SAM" id="Phobius"/>
    </source>
</evidence>
<feature type="transmembrane region" description="Helical" evidence="7">
    <location>
        <begin position="400"/>
        <end position="421"/>
    </location>
</feature>
<dbReference type="PRINTS" id="PR00173">
    <property type="entry name" value="EDTRNSPORT"/>
</dbReference>
<protein>
    <submittedName>
        <fullName evidence="9">TRAP transporter large permease</fullName>
    </submittedName>
</protein>
<sequence>MSGILLLLCFGILLLLKVPLGVSFVISSALYLLLNGLPITCVAQRMVNSISYSFPLLAVPLFIFLGSLMNTTQLTRRIFDAAKLFVGSVRGGLAYVNVLASLIFSGISGAALADVGGLGNIEMKAMRDEGYSDEASVGITLASGTIGPIFPPSIPLIIYAAVAEVSGVRLLIAGVIPGILIAAFLCVLIAFFAKRKNYPVHISTSSSREKWKTIKETLPILILPPFLVGSLLMGWFGPTEIGAVACVYTILISRFVYRELSLQKFWLAVKEAIRSTALIMFTVASASIFAWCLTVAQVPQNLTSLMLSVSQNPIVLLLFTNLLLLAIGTFMESISAILVITPLVTPMLVRAGVDPVHIGIVIVLNLMIGLLTPPVGMSLYMGSIVTGIPFERITKYIVPWLLPLLLSLLVVTFIPQLSLWLPSLIFGK</sequence>
<accession>A0ABZ2YAH0</accession>
<evidence type="ECO:0000256" key="6">
    <source>
        <dbReference type="ARBA" id="ARBA00023136"/>
    </source>
</evidence>
<feature type="transmembrane region" description="Helical" evidence="7">
    <location>
        <begin position="92"/>
        <end position="113"/>
    </location>
</feature>
<organism evidence="9 10">
    <name type="scientific">Thermatribacter velox</name>
    <dbReference type="NCBI Taxonomy" id="3039681"/>
    <lineage>
        <taxon>Bacteria</taxon>
        <taxon>Pseudomonadati</taxon>
        <taxon>Atribacterota</taxon>
        <taxon>Atribacteria</taxon>
        <taxon>Atribacterales</taxon>
        <taxon>Thermatribacteraceae</taxon>
        <taxon>Thermatribacter</taxon>
    </lineage>
</organism>
<dbReference type="InterPro" id="IPR010656">
    <property type="entry name" value="DctM"/>
</dbReference>
<feature type="domain" description="TRAP C4-dicarboxylate transport system permease DctM subunit" evidence="8">
    <location>
        <begin position="8"/>
        <end position="417"/>
    </location>
</feature>
<dbReference type="NCBIfam" id="TIGR00786">
    <property type="entry name" value="dctM"/>
    <property type="match status" value="1"/>
</dbReference>
<evidence type="ECO:0000256" key="5">
    <source>
        <dbReference type="ARBA" id="ARBA00022989"/>
    </source>
</evidence>
<dbReference type="InterPro" id="IPR004681">
    <property type="entry name" value="TRAP_DctM"/>
</dbReference>
<dbReference type="Proteomes" id="UP001461341">
    <property type="component" value="Chromosome"/>
</dbReference>
<proteinExistence type="predicted"/>
<feature type="transmembrane region" description="Helical" evidence="7">
    <location>
        <begin position="316"/>
        <end position="344"/>
    </location>
</feature>
<comment type="subcellular location">
    <subcellularLocation>
        <location evidence="1">Cell inner membrane</location>
        <topology evidence="1">Multi-pass membrane protein</topology>
    </subcellularLocation>
</comment>
<keyword evidence="5 7" id="KW-1133">Transmembrane helix</keyword>
<dbReference type="Pfam" id="PF06808">
    <property type="entry name" value="DctM"/>
    <property type="match status" value="1"/>
</dbReference>
<keyword evidence="4 7" id="KW-0812">Transmembrane</keyword>
<evidence type="ECO:0000259" key="8">
    <source>
        <dbReference type="Pfam" id="PF06808"/>
    </source>
</evidence>
<feature type="transmembrane region" description="Helical" evidence="7">
    <location>
        <begin position="241"/>
        <end position="257"/>
    </location>
</feature>
<keyword evidence="6 7" id="KW-0472">Membrane</keyword>
<evidence type="ECO:0000313" key="9">
    <source>
        <dbReference type="EMBL" id="WZL75983.1"/>
    </source>
</evidence>
<feature type="transmembrane region" description="Helical" evidence="7">
    <location>
        <begin position="52"/>
        <end position="71"/>
    </location>
</feature>
<dbReference type="RefSeq" id="WP_369018137.1">
    <property type="nucleotide sequence ID" value="NZ_CP121689.1"/>
</dbReference>
<feature type="transmembrane region" description="Helical" evidence="7">
    <location>
        <begin position="170"/>
        <end position="193"/>
    </location>
</feature>
<keyword evidence="3" id="KW-0997">Cell inner membrane</keyword>
<feature type="transmembrane region" description="Helical" evidence="7">
    <location>
        <begin position="277"/>
        <end position="296"/>
    </location>
</feature>
<evidence type="ECO:0000256" key="2">
    <source>
        <dbReference type="ARBA" id="ARBA00022475"/>
    </source>
</evidence>
<dbReference type="PANTHER" id="PTHR33362">
    <property type="entry name" value="SIALIC ACID TRAP TRANSPORTER PERMEASE PROTEIN SIAT-RELATED"/>
    <property type="match status" value="1"/>
</dbReference>
<name>A0ABZ2YAH0_9BACT</name>
<dbReference type="PANTHER" id="PTHR33362:SF3">
    <property type="entry name" value="SIALIC ACID TRAP TRANSPORTER PERMEASE PROTEIN SIAT"/>
    <property type="match status" value="1"/>
</dbReference>
<evidence type="ECO:0000313" key="10">
    <source>
        <dbReference type="Proteomes" id="UP001461341"/>
    </source>
</evidence>
<keyword evidence="2" id="KW-1003">Cell membrane</keyword>
<keyword evidence="10" id="KW-1185">Reference proteome</keyword>
<evidence type="ECO:0000256" key="3">
    <source>
        <dbReference type="ARBA" id="ARBA00022519"/>
    </source>
</evidence>
<gene>
    <name evidence="9" type="ORF">QBE54_10425</name>
</gene>
<dbReference type="PIRSF" id="PIRSF006066">
    <property type="entry name" value="HI0050"/>
    <property type="match status" value="1"/>
</dbReference>
<reference evidence="9 10" key="1">
    <citation type="submission" date="2023-03" db="EMBL/GenBank/DDBJ databases">
        <title>Novel Species.</title>
        <authorList>
            <person name="Ma S."/>
        </authorList>
    </citation>
    <scope>NUCLEOTIDE SEQUENCE [LARGE SCALE GENOMIC DNA]</scope>
    <source>
        <strain evidence="9 10">B11</strain>
    </source>
</reference>
<dbReference type="EMBL" id="CP121689">
    <property type="protein sequence ID" value="WZL75983.1"/>
    <property type="molecule type" value="Genomic_DNA"/>
</dbReference>